<evidence type="ECO:0000313" key="4">
    <source>
        <dbReference type="Proteomes" id="UP001418222"/>
    </source>
</evidence>
<reference evidence="3 4" key="1">
    <citation type="journal article" date="2022" name="Nat. Plants">
        <title>Genomes of leafy and leafless Platanthera orchids illuminate the evolution of mycoheterotrophy.</title>
        <authorList>
            <person name="Li M.H."/>
            <person name="Liu K.W."/>
            <person name="Li Z."/>
            <person name="Lu H.C."/>
            <person name="Ye Q.L."/>
            <person name="Zhang D."/>
            <person name="Wang J.Y."/>
            <person name="Li Y.F."/>
            <person name="Zhong Z.M."/>
            <person name="Liu X."/>
            <person name="Yu X."/>
            <person name="Liu D.K."/>
            <person name="Tu X.D."/>
            <person name="Liu B."/>
            <person name="Hao Y."/>
            <person name="Liao X.Y."/>
            <person name="Jiang Y.T."/>
            <person name="Sun W.H."/>
            <person name="Chen J."/>
            <person name="Chen Y.Q."/>
            <person name="Ai Y."/>
            <person name="Zhai J.W."/>
            <person name="Wu S.S."/>
            <person name="Zhou Z."/>
            <person name="Hsiao Y.Y."/>
            <person name="Wu W.L."/>
            <person name="Chen Y.Y."/>
            <person name="Lin Y.F."/>
            <person name="Hsu J.L."/>
            <person name="Li C.Y."/>
            <person name="Wang Z.W."/>
            <person name="Zhao X."/>
            <person name="Zhong W.Y."/>
            <person name="Ma X.K."/>
            <person name="Ma L."/>
            <person name="Huang J."/>
            <person name="Chen G.Z."/>
            <person name="Huang M.Z."/>
            <person name="Huang L."/>
            <person name="Peng D.H."/>
            <person name="Luo Y.B."/>
            <person name="Zou S.Q."/>
            <person name="Chen S.P."/>
            <person name="Lan S."/>
            <person name="Tsai W.C."/>
            <person name="Van de Peer Y."/>
            <person name="Liu Z.J."/>
        </authorList>
    </citation>
    <scope>NUCLEOTIDE SEQUENCE [LARGE SCALE GENOMIC DNA]</scope>
    <source>
        <strain evidence="3">Lor287</strain>
    </source>
</reference>
<feature type="coiled-coil region" evidence="1">
    <location>
        <begin position="251"/>
        <end position="299"/>
    </location>
</feature>
<gene>
    <name evidence="3" type="ORF">KSP39_PZI015221</name>
</gene>
<evidence type="ECO:0000313" key="3">
    <source>
        <dbReference type="EMBL" id="KAK8933998.1"/>
    </source>
</evidence>
<feature type="region of interest" description="Disordered" evidence="2">
    <location>
        <begin position="1"/>
        <end position="20"/>
    </location>
</feature>
<proteinExistence type="predicted"/>
<accession>A0AAP0B9P5</accession>
<keyword evidence="4" id="KW-1185">Reference proteome</keyword>
<dbReference type="PANTHER" id="PTHR36080:SF1">
    <property type="entry name" value="DBJ|BAA96220.1"/>
    <property type="match status" value="1"/>
</dbReference>
<name>A0AAP0B9P5_9ASPA</name>
<organism evidence="3 4">
    <name type="scientific">Platanthera zijinensis</name>
    <dbReference type="NCBI Taxonomy" id="2320716"/>
    <lineage>
        <taxon>Eukaryota</taxon>
        <taxon>Viridiplantae</taxon>
        <taxon>Streptophyta</taxon>
        <taxon>Embryophyta</taxon>
        <taxon>Tracheophyta</taxon>
        <taxon>Spermatophyta</taxon>
        <taxon>Magnoliopsida</taxon>
        <taxon>Liliopsida</taxon>
        <taxon>Asparagales</taxon>
        <taxon>Orchidaceae</taxon>
        <taxon>Orchidoideae</taxon>
        <taxon>Orchideae</taxon>
        <taxon>Orchidinae</taxon>
        <taxon>Platanthera</taxon>
    </lineage>
</organism>
<feature type="region of interest" description="Disordered" evidence="2">
    <location>
        <begin position="34"/>
        <end position="103"/>
    </location>
</feature>
<dbReference type="PANTHER" id="PTHR36080">
    <property type="entry name" value="DBJ|BAA96220.1"/>
    <property type="match status" value="1"/>
</dbReference>
<evidence type="ECO:0000256" key="1">
    <source>
        <dbReference type="SAM" id="Coils"/>
    </source>
</evidence>
<dbReference type="AlphaFoldDB" id="A0AAP0B9P5"/>
<dbReference type="Proteomes" id="UP001418222">
    <property type="component" value="Unassembled WGS sequence"/>
</dbReference>
<keyword evidence="1" id="KW-0175">Coiled coil</keyword>
<sequence length="356" mass="38474">MAGRGHGRPGHGQPLPWPTGAMAAPAMAAQAMADWGHGRRGHGRPGLCRPGHGQPRPWPAAAMAGRDLGRSGRGRPPSPAAAAVMTARRHEGASPPSDLEEVPPCRPIKVLSELEANSASPYRTSMAEKEKEKSGGERWKMAIVNLSEMGANLESLQTILAKKAVFVDSDTFSKASLISEQTRNIKAAYNADRFAACANSPCLAGSSSHAAFRSASFHSAAFDHIVVSVVGHYSASHFGYIVVASSRRIVVPALGQRVENLERELDAAISAAARARSERRQAESAQQAAELRAQDVTRELENTTSMYIHISYFMLHFVNVIHKRRGRIEILGGIILSLRQNKNMHKETVMTVNVPE</sequence>
<evidence type="ECO:0000256" key="2">
    <source>
        <dbReference type="SAM" id="MobiDB-lite"/>
    </source>
</evidence>
<comment type="caution">
    <text evidence="3">The sequence shown here is derived from an EMBL/GenBank/DDBJ whole genome shotgun (WGS) entry which is preliminary data.</text>
</comment>
<protein>
    <submittedName>
        <fullName evidence="3">Uncharacterized protein</fullName>
    </submittedName>
</protein>
<dbReference type="EMBL" id="JBBWWQ010000013">
    <property type="protein sequence ID" value="KAK8933998.1"/>
    <property type="molecule type" value="Genomic_DNA"/>
</dbReference>